<dbReference type="EMBL" id="FODJ01000001">
    <property type="protein sequence ID" value="SEN55537.1"/>
    <property type="molecule type" value="Genomic_DNA"/>
</dbReference>
<sequence>MNFMLKQIIRTRIMQLTPGELIRHAHAYNIDLSLNQANQIINVLRESDLDPFSKADLNKLFDRLEQITDASTAEKGREILTQFVKQYGVADWFE</sequence>
<reference evidence="1 2" key="1">
    <citation type="submission" date="2016-10" db="EMBL/GenBank/DDBJ databases">
        <authorList>
            <person name="de Groot N.N."/>
        </authorList>
    </citation>
    <scope>NUCLEOTIDE SEQUENCE [LARGE SCALE GENOMIC DNA]</scope>
    <source>
        <strain evidence="1 2">CGMCC 1.10434</strain>
    </source>
</reference>
<dbReference type="Pfam" id="PF11116">
    <property type="entry name" value="DUF2624"/>
    <property type="match status" value="1"/>
</dbReference>
<organism evidence="1 2">
    <name type="scientific">Amphibacillus marinus</name>
    <dbReference type="NCBI Taxonomy" id="872970"/>
    <lineage>
        <taxon>Bacteria</taxon>
        <taxon>Bacillati</taxon>
        <taxon>Bacillota</taxon>
        <taxon>Bacilli</taxon>
        <taxon>Bacillales</taxon>
        <taxon>Bacillaceae</taxon>
        <taxon>Amphibacillus</taxon>
    </lineage>
</organism>
<name>A0A1H8HHV1_9BACI</name>
<dbReference type="AlphaFoldDB" id="A0A1H8HHV1"/>
<evidence type="ECO:0000313" key="1">
    <source>
        <dbReference type="EMBL" id="SEN55537.1"/>
    </source>
</evidence>
<dbReference type="RefSeq" id="WP_091494083.1">
    <property type="nucleotide sequence ID" value="NZ_FODJ01000001.1"/>
</dbReference>
<proteinExistence type="predicted"/>
<dbReference type="Proteomes" id="UP000199300">
    <property type="component" value="Unassembled WGS sequence"/>
</dbReference>
<evidence type="ECO:0000313" key="2">
    <source>
        <dbReference type="Proteomes" id="UP000199300"/>
    </source>
</evidence>
<dbReference type="OrthoDB" id="2969753at2"/>
<keyword evidence="2" id="KW-1185">Reference proteome</keyword>
<protein>
    <recommendedName>
        <fullName evidence="3">DUF2624 domain-containing protein</fullName>
    </recommendedName>
</protein>
<gene>
    <name evidence="1" type="ORF">SAMN04488134_101349</name>
</gene>
<accession>A0A1H8HHV1</accession>
<evidence type="ECO:0008006" key="3">
    <source>
        <dbReference type="Google" id="ProtNLM"/>
    </source>
</evidence>
<dbReference type="InterPro" id="IPR020277">
    <property type="entry name" value="DUF2624"/>
</dbReference>